<keyword evidence="3" id="KW-1185">Reference proteome</keyword>
<sequence>MAFIPQYPGLFAMYNQPQTFPDFRSRPQVCGCETCVDLRANGYTNLHHAYDDDDERGQCRYCPPRDPRNLSEAEALEHRRRWRRQAFIDVLKAEAEANGGAGEPQQLVYELRSLREEISHLSDLVYSVMLDEDCDCDECDDYSDDDDDDDCCPGCCPDCASAGPADVEKQEQEEVKGKGGGEGGPAAART</sequence>
<evidence type="ECO:0000256" key="1">
    <source>
        <dbReference type="SAM" id="MobiDB-lite"/>
    </source>
</evidence>
<protein>
    <submittedName>
        <fullName evidence="2">Uncharacterized protein</fullName>
    </submittedName>
</protein>
<name>A0ABR1RXA5_9PEZI</name>
<reference evidence="2 3" key="1">
    <citation type="submission" date="2023-01" db="EMBL/GenBank/DDBJ databases">
        <title>Analysis of 21 Apiospora genomes using comparative genomics revels a genus with tremendous synthesis potential of carbohydrate active enzymes and secondary metabolites.</title>
        <authorList>
            <person name="Sorensen T."/>
        </authorList>
    </citation>
    <scope>NUCLEOTIDE SEQUENCE [LARGE SCALE GENOMIC DNA]</scope>
    <source>
        <strain evidence="2 3">CBS 33761</strain>
    </source>
</reference>
<accession>A0ABR1RXA5</accession>
<dbReference type="Proteomes" id="UP001444661">
    <property type="component" value="Unassembled WGS sequence"/>
</dbReference>
<feature type="compositionally biased region" description="Basic and acidic residues" evidence="1">
    <location>
        <begin position="166"/>
        <end position="179"/>
    </location>
</feature>
<feature type="region of interest" description="Disordered" evidence="1">
    <location>
        <begin position="160"/>
        <end position="190"/>
    </location>
</feature>
<evidence type="ECO:0000313" key="3">
    <source>
        <dbReference type="Proteomes" id="UP001444661"/>
    </source>
</evidence>
<organism evidence="2 3">
    <name type="scientific">Apiospora rasikravindrae</name>
    <dbReference type="NCBI Taxonomy" id="990691"/>
    <lineage>
        <taxon>Eukaryota</taxon>
        <taxon>Fungi</taxon>
        <taxon>Dikarya</taxon>
        <taxon>Ascomycota</taxon>
        <taxon>Pezizomycotina</taxon>
        <taxon>Sordariomycetes</taxon>
        <taxon>Xylariomycetidae</taxon>
        <taxon>Amphisphaeriales</taxon>
        <taxon>Apiosporaceae</taxon>
        <taxon>Apiospora</taxon>
    </lineage>
</organism>
<gene>
    <name evidence="2" type="ORF">PG993_012867</name>
</gene>
<comment type="caution">
    <text evidence="2">The sequence shown here is derived from an EMBL/GenBank/DDBJ whole genome shotgun (WGS) entry which is preliminary data.</text>
</comment>
<dbReference type="EMBL" id="JAQQWK010000012">
    <property type="protein sequence ID" value="KAK8022100.1"/>
    <property type="molecule type" value="Genomic_DNA"/>
</dbReference>
<evidence type="ECO:0000313" key="2">
    <source>
        <dbReference type="EMBL" id="KAK8022100.1"/>
    </source>
</evidence>
<proteinExistence type="predicted"/>